<evidence type="ECO:0000313" key="1">
    <source>
        <dbReference type="EMBL" id="AII97882.1"/>
    </source>
</evidence>
<name>A0A076KZT1_NEPPI</name>
<sequence length="13" mass="1662">MFCNLCYIFMETF</sequence>
<accession>A0A076KZT1</accession>
<proteinExistence type="evidence at transcript level"/>
<dbReference type="EMBL" id="KF433560">
    <property type="protein sequence ID" value="AII97882.1"/>
    <property type="molecule type" value="mRNA"/>
</dbReference>
<reference evidence="1" key="1">
    <citation type="submission" date="2013-07" db="EMBL/GenBank/DDBJ databases">
        <title>Nephila pilipes venom gland.</title>
        <authorList>
            <person name="Huo L.J."/>
        </authorList>
    </citation>
    <scope>NUCLEOTIDE SEQUENCE</scope>
    <source>
        <tissue evidence="1">Venom gland</tissue>
    </source>
</reference>
<organism evidence="1">
    <name type="scientific">Nephila pilipes</name>
    <name type="common">Giant wood spider</name>
    <name type="synonym">Nephila maculata</name>
    <dbReference type="NCBI Taxonomy" id="299642"/>
    <lineage>
        <taxon>Eukaryota</taxon>
        <taxon>Metazoa</taxon>
        <taxon>Ecdysozoa</taxon>
        <taxon>Arthropoda</taxon>
        <taxon>Chelicerata</taxon>
        <taxon>Arachnida</taxon>
        <taxon>Araneae</taxon>
        <taxon>Araneomorphae</taxon>
        <taxon>Entelegynae</taxon>
        <taxon>Araneoidea</taxon>
        <taxon>Nephilidae</taxon>
        <taxon>Nephila</taxon>
    </lineage>
</organism>
<protein>
    <submittedName>
        <fullName evidence="1">BLTX516</fullName>
    </submittedName>
</protein>